<accession>A0A2Z6ZXN3</accession>
<feature type="compositionally biased region" description="Basic and acidic residues" evidence="1">
    <location>
        <begin position="1"/>
        <end position="12"/>
    </location>
</feature>
<dbReference type="Proteomes" id="UP000250235">
    <property type="component" value="Unassembled WGS sequence"/>
</dbReference>
<dbReference type="EMBL" id="KV280942">
    <property type="protein sequence ID" value="KZT75320.1"/>
    <property type="molecule type" value="Genomic_DNA"/>
</dbReference>
<evidence type="ECO:0000313" key="2">
    <source>
        <dbReference type="EMBL" id="KZT75320.1"/>
    </source>
</evidence>
<reference evidence="2 3" key="1">
    <citation type="journal article" date="2015" name="Proc. Natl. Acad. Sci. U.S.A.">
        <title>The resurrection genome of Boea hygrometrica: A blueprint for survival of dehydration.</title>
        <authorList>
            <person name="Xiao L."/>
            <person name="Yang G."/>
            <person name="Zhang L."/>
            <person name="Yang X."/>
            <person name="Zhao S."/>
            <person name="Ji Z."/>
            <person name="Zhou Q."/>
            <person name="Hu M."/>
            <person name="Wang Y."/>
            <person name="Chen M."/>
            <person name="Xu Y."/>
            <person name="Jin H."/>
            <person name="Xiao X."/>
            <person name="Hu G."/>
            <person name="Bao F."/>
            <person name="Hu Y."/>
            <person name="Wan P."/>
            <person name="Li L."/>
            <person name="Deng X."/>
            <person name="Kuang T."/>
            <person name="Xiang C."/>
            <person name="Zhu J.K."/>
            <person name="Oliver M.J."/>
            <person name="He Y."/>
        </authorList>
    </citation>
    <scope>NUCLEOTIDE SEQUENCE [LARGE SCALE GENOMIC DNA]</scope>
    <source>
        <strain evidence="3">cv. XS01</strain>
    </source>
</reference>
<feature type="region of interest" description="Disordered" evidence="1">
    <location>
        <begin position="1"/>
        <end position="33"/>
    </location>
</feature>
<evidence type="ECO:0000256" key="1">
    <source>
        <dbReference type="SAM" id="MobiDB-lite"/>
    </source>
</evidence>
<proteinExistence type="predicted"/>
<keyword evidence="3" id="KW-1185">Reference proteome</keyword>
<dbReference type="AlphaFoldDB" id="A0A2Z6ZXN3"/>
<protein>
    <submittedName>
        <fullName evidence="2">Uncharacterized protein</fullName>
    </submittedName>
</protein>
<name>A0A2Z6ZXN3_9LAMI</name>
<gene>
    <name evidence="2" type="ORF">F511_47656</name>
</gene>
<evidence type="ECO:0000313" key="3">
    <source>
        <dbReference type="Proteomes" id="UP000250235"/>
    </source>
</evidence>
<organism evidence="2 3">
    <name type="scientific">Dorcoceras hygrometricum</name>
    <dbReference type="NCBI Taxonomy" id="472368"/>
    <lineage>
        <taxon>Eukaryota</taxon>
        <taxon>Viridiplantae</taxon>
        <taxon>Streptophyta</taxon>
        <taxon>Embryophyta</taxon>
        <taxon>Tracheophyta</taxon>
        <taxon>Spermatophyta</taxon>
        <taxon>Magnoliopsida</taxon>
        <taxon>eudicotyledons</taxon>
        <taxon>Gunneridae</taxon>
        <taxon>Pentapetalae</taxon>
        <taxon>asterids</taxon>
        <taxon>lamiids</taxon>
        <taxon>Lamiales</taxon>
        <taxon>Gesneriaceae</taxon>
        <taxon>Didymocarpoideae</taxon>
        <taxon>Trichosporeae</taxon>
        <taxon>Loxocarpinae</taxon>
        <taxon>Dorcoceras</taxon>
    </lineage>
</organism>
<sequence>MVGHGVRDDARNRAPPLRRARFCSGRRPAAAPAPLRRVSDDVVTAGPILSRVWFGPVPGSP</sequence>